<evidence type="ECO:0000313" key="2">
    <source>
        <dbReference type="EMBL" id="GEX51246.1"/>
    </source>
</evidence>
<dbReference type="PANTHER" id="PTHR23274:SF48">
    <property type="entry name" value="ATP-DEPENDENT DNA HELICASE"/>
    <property type="match status" value="1"/>
</dbReference>
<feature type="domain" description="DNA helicase Pif1-like 2B" evidence="1">
    <location>
        <begin position="519"/>
        <end position="564"/>
    </location>
</feature>
<dbReference type="SUPFAM" id="SSF52540">
    <property type="entry name" value="P-loop containing nucleoside triphosphate hydrolases"/>
    <property type="match status" value="1"/>
</dbReference>
<organism evidence="2">
    <name type="scientific">Tanacetum cinerariifolium</name>
    <name type="common">Dalmatian daisy</name>
    <name type="synonym">Chrysanthemum cinerariifolium</name>
    <dbReference type="NCBI Taxonomy" id="118510"/>
    <lineage>
        <taxon>Eukaryota</taxon>
        <taxon>Viridiplantae</taxon>
        <taxon>Streptophyta</taxon>
        <taxon>Embryophyta</taxon>
        <taxon>Tracheophyta</taxon>
        <taxon>Spermatophyta</taxon>
        <taxon>Magnoliopsida</taxon>
        <taxon>eudicotyledons</taxon>
        <taxon>Gunneridae</taxon>
        <taxon>Pentapetalae</taxon>
        <taxon>asterids</taxon>
        <taxon>campanulids</taxon>
        <taxon>Asterales</taxon>
        <taxon>Asteraceae</taxon>
        <taxon>Asteroideae</taxon>
        <taxon>Anthemideae</taxon>
        <taxon>Anthemidinae</taxon>
        <taxon>Tanacetum</taxon>
    </lineage>
</organism>
<reference evidence="2" key="1">
    <citation type="journal article" date="2019" name="Sci. Rep.">
        <title>Draft genome of Tanacetum cinerariifolium, the natural source of mosquito coil.</title>
        <authorList>
            <person name="Yamashiro T."/>
            <person name="Shiraishi A."/>
            <person name="Satake H."/>
            <person name="Nakayama K."/>
        </authorList>
    </citation>
    <scope>NUCLEOTIDE SEQUENCE</scope>
</reference>
<protein>
    <recommendedName>
        <fullName evidence="1">DNA helicase Pif1-like 2B domain-containing protein</fullName>
    </recommendedName>
</protein>
<dbReference type="GO" id="GO:0006260">
    <property type="term" value="P:DNA replication"/>
    <property type="evidence" value="ECO:0007669"/>
    <property type="project" value="TreeGrafter"/>
</dbReference>
<gene>
    <name evidence="2" type="ORF">Tci_323221</name>
</gene>
<name>A0A699H6X7_TANCI</name>
<dbReference type="InterPro" id="IPR027417">
    <property type="entry name" value="P-loop_NTPase"/>
</dbReference>
<dbReference type="GO" id="GO:0005657">
    <property type="term" value="C:replication fork"/>
    <property type="evidence" value="ECO:0007669"/>
    <property type="project" value="TreeGrafter"/>
</dbReference>
<dbReference type="Pfam" id="PF21530">
    <property type="entry name" value="Pif1_2B_dom"/>
    <property type="match status" value="1"/>
</dbReference>
<sequence>MFLKAIPCPGRSLVTWEEAGERGSEDTEELVNVLTSLDATNILTSGGVQVVSVPPAAEVSTVSIPTGSGMVPTASLIFTTASVVTSYTRHKGKEKMVELETPKKKKLQEQIDIQMAIEMKEQMAREDQRRSEQIARVVEIARIHAEEELQGMIEGLDKSNEVIARHLQKYEQASADLSIREKIDLINKLVKYQEHHAQILKMTLEEIREKLIPVWKQIKDFVPMGSKEEGERVKRKGLKLEQESTKKMKTPEEVFEEDLKAMMQLVPVEEVYVEALQVKHPIIDWEIHTKGKRVYWKIISDEFPLPDYFPIASKEEFPLLRGARDWVDFKTFDDIVYPTYKDACQARRLLKDDKEYIYGLLKAILWGTKNYLRMFFVMLIMTDNMSRPEIVYEKTWEVLAADVLHVERAKHKNAALVTVGKNDGETTIEFTEDILIPNSSDHIRSLVEETYPQLIQNLYNPTFFQEKSILAPTHALVDMINDRMVELIPGDDKKYESSDSVGIVDMDTNFNLSLYAGGFLNSIKVAGLPQHSLKLKIGAPIMCMRNIDQRDGLCNETRLQIQRLKINIIEAKIISGGNVGSISAIRRMVLSPSDTKMPFKLNRRQFPIALCFAMTINKSQGKTLTQVGLFLQRPVFSHRQLYIDVSRDKSKKGLKILCCDEDGNYAKSTTNVVYKEVLFRI</sequence>
<comment type="caution">
    <text evidence="2">The sequence shown here is derived from an EMBL/GenBank/DDBJ whole genome shotgun (WGS) entry which is preliminary data.</text>
</comment>
<dbReference type="PANTHER" id="PTHR23274">
    <property type="entry name" value="DNA HELICASE-RELATED"/>
    <property type="match status" value="1"/>
</dbReference>
<accession>A0A699H6X7</accession>
<proteinExistence type="predicted"/>
<evidence type="ECO:0000259" key="1">
    <source>
        <dbReference type="Pfam" id="PF21530"/>
    </source>
</evidence>
<dbReference type="AlphaFoldDB" id="A0A699H6X7"/>
<dbReference type="CDD" id="cd18809">
    <property type="entry name" value="SF1_C_RecD"/>
    <property type="match status" value="1"/>
</dbReference>
<dbReference type="InterPro" id="IPR049163">
    <property type="entry name" value="Pif1-like_2B_dom"/>
</dbReference>
<dbReference type="EMBL" id="BKCJ010112706">
    <property type="protein sequence ID" value="GEX51246.1"/>
    <property type="molecule type" value="Genomic_DNA"/>
</dbReference>